<dbReference type="OrthoDB" id="10045710at2759"/>
<dbReference type="CDD" id="cd00052">
    <property type="entry name" value="EH"/>
    <property type="match status" value="1"/>
</dbReference>
<sequence length="825" mass="89896">MSSSSHAAALAAFQGIGNKSKSEILHDKKNPQKFQIPTESSRAQSSNTGSGPPASSSGAAQMVRRTSTASSQFKRPSPVAKASTTGQLKSTPKLHIDLNSIGKDTSSTYYSPKGVSPMHPNPSKLPHSHQQLQRSDTTSTASLALAAATVSASSNNSNTNTADYPPSTPKGINYHRSIPASSSVSVYSQDSSSIDYFNLHSNPNSNTSSTPAQHHQSQLKKSSSQHSNLSTNDMIQKVKKSIESRMVNSDGKSPKANSSSLDMINQIKNSINSKSKAASQSTTELSQRNQDRLNEIRDSIDMKRIHTPRVTSIDPSNSSFVGPPTSSPLASTPLLSPIASHRNGSGSASISGSSSPVLAPRGPGDFERNAFHNSYSSIGSSIHSSGSELVSILANQQGRVSTERITESPMKENAPTIMVEHPDNNDGEPVIVQSSGSLPGSVPGLGESLSGSAVLLNEQQHSRATPMKLAGSEDSNPFSYYNDSASMMSTLTENDKKVLRRKPPPMSQDDFDSGTTDYASDSPSLNPNKPFILPDASSGRQSFEEVQKYAHYQQEDSSTTKFPQFPGLSQHKKNKSKSNIHMKESDYKDNESEEDETSEIETEQPNSVMLETHGSRQQIVKPVQKVQLKTTMRKTNKKKEKKLTFNENKPWKNHTDLSYITEQERKRYEGVWVSNKGLYLSSVVTKLVGVDYGSDSETAPETAPLTKEETSLAAARLSSKLREETNLEDNFHNQTSAELSQLIHGVVVKRIWLRSRLPTETLKGIWALVDFRHDGTLNKAEFLAGMWFVDQCLYGRKLPKKVDAAVWDSLGSIGLNVVVKKKGRR</sequence>
<dbReference type="PANTHER" id="PTHR11216:SF174">
    <property type="entry name" value="GH06923P"/>
    <property type="match status" value="1"/>
</dbReference>
<protein>
    <submittedName>
        <fullName evidence="3">Increased rDNA silencing protein 4</fullName>
    </submittedName>
</protein>
<feature type="region of interest" description="Disordered" evidence="1">
    <location>
        <begin position="495"/>
        <end position="606"/>
    </location>
</feature>
<feature type="compositionally biased region" description="Acidic residues" evidence="1">
    <location>
        <begin position="591"/>
        <end position="602"/>
    </location>
</feature>
<dbReference type="GO" id="GO:0006897">
    <property type="term" value="P:endocytosis"/>
    <property type="evidence" value="ECO:0007669"/>
    <property type="project" value="UniProtKB-ARBA"/>
</dbReference>
<dbReference type="PROSITE" id="PS50031">
    <property type="entry name" value="EH"/>
    <property type="match status" value="1"/>
</dbReference>
<feature type="region of interest" description="Disordered" evidence="1">
    <location>
        <begin position="307"/>
        <end position="365"/>
    </location>
</feature>
<feature type="compositionally biased region" description="Basic and acidic residues" evidence="1">
    <location>
        <begin position="581"/>
        <end position="590"/>
    </location>
</feature>
<dbReference type="Pfam" id="PF12763">
    <property type="entry name" value="EH"/>
    <property type="match status" value="1"/>
</dbReference>
<feature type="compositionally biased region" description="Polar residues" evidence="1">
    <location>
        <begin position="309"/>
        <end position="320"/>
    </location>
</feature>
<dbReference type="SMART" id="SM00027">
    <property type="entry name" value="EH"/>
    <property type="match status" value="1"/>
</dbReference>
<evidence type="ECO:0000256" key="1">
    <source>
        <dbReference type="SAM" id="MobiDB-lite"/>
    </source>
</evidence>
<feature type="compositionally biased region" description="Low complexity" evidence="1">
    <location>
        <begin position="272"/>
        <end position="281"/>
    </location>
</feature>
<dbReference type="EMBL" id="CAKXYY010000009">
    <property type="protein sequence ID" value="CAH2352987.1"/>
    <property type="molecule type" value="Genomic_DNA"/>
</dbReference>
<feature type="region of interest" description="Disordered" evidence="1">
    <location>
        <begin position="14"/>
        <end position="176"/>
    </location>
</feature>
<feature type="compositionally biased region" description="Polar residues" evidence="1">
    <location>
        <begin position="513"/>
        <end position="527"/>
    </location>
</feature>
<feature type="domain" description="EH" evidence="2">
    <location>
        <begin position="724"/>
        <end position="799"/>
    </location>
</feature>
<evidence type="ECO:0000313" key="3">
    <source>
        <dbReference type="EMBL" id="CAH2352987.1"/>
    </source>
</evidence>
<dbReference type="InterPro" id="IPR000261">
    <property type="entry name" value="EH_dom"/>
</dbReference>
<dbReference type="GO" id="GO:0005886">
    <property type="term" value="C:plasma membrane"/>
    <property type="evidence" value="ECO:0007669"/>
    <property type="project" value="TreeGrafter"/>
</dbReference>
<name>A0A9P0VXW5_9ASCO</name>
<organism evidence="3 4">
    <name type="scientific">[Candida] railenensis</name>
    <dbReference type="NCBI Taxonomy" id="45579"/>
    <lineage>
        <taxon>Eukaryota</taxon>
        <taxon>Fungi</taxon>
        <taxon>Dikarya</taxon>
        <taxon>Ascomycota</taxon>
        <taxon>Saccharomycotina</taxon>
        <taxon>Pichiomycetes</taxon>
        <taxon>Debaryomycetaceae</taxon>
        <taxon>Kurtzmaniella</taxon>
    </lineage>
</organism>
<feature type="compositionally biased region" description="Basic and acidic residues" evidence="1">
    <location>
        <begin position="20"/>
        <end position="30"/>
    </location>
</feature>
<evidence type="ECO:0000259" key="2">
    <source>
        <dbReference type="PROSITE" id="PS50031"/>
    </source>
</evidence>
<dbReference type="GO" id="GO:0005737">
    <property type="term" value="C:cytoplasm"/>
    <property type="evidence" value="ECO:0007669"/>
    <property type="project" value="TreeGrafter"/>
</dbReference>
<feature type="region of interest" description="Disordered" evidence="1">
    <location>
        <begin position="272"/>
        <end position="291"/>
    </location>
</feature>
<dbReference type="Proteomes" id="UP000837801">
    <property type="component" value="Unassembled WGS sequence"/>
</dbReference>
<dbReference type="AlphaFoldDB" id="A0A9P0VXW5"/>
<feature type="compositionally biased region" description="Polar residues" evidence="1">
    <location>
        <begin position="64"/>
        <end position="74"/>
    </location>
</feature>
<comment type="caution">
    <text evidence="3">The sequence shown here is derived from an EMBL/GenBank/DDBJ whole genome shotgun (WGS) entry which is preliminary data.</text>
</comment>
<dbReference type="PANTHER" id="PTHR11216">
    <property type="entry name" value="EH DOMAIN"/>
    <property type="match status" value="1"/>
</dbReference>
<feature type="compositionally biased region" description="Low complexity" evidence="1">
    <location>
        <begin position="49"/>
        <end position="60"/>
    </location>
</feature>
<dbReference type="InterPro" id="IPR011992">
    <property type="entry name" value="EF-hand-dom_pair"/>
</dbReference>
<feature type="compositionally biased region" description="Basic residues" evidence="1">
    <location>
        <begin position="570"/>
        <end position="580"/>
    </location>
</feature>
<accession>A0A9P0VXW5</accession>
<feature type="compositionally biased region" description="Low complexity" evidence="1">
    <location>
        <begin position="197"/>
        <end position="230"/>
    </location>
</feature>
<feature type="compositionally biased region" description="Low complexity" evidence="1">
    <location>
        <begin position="323"/>
        <end position="355"/>
    </location>
</feature>
<reference evidence="3" key="1">
    <citation type="submission" date="2022-03" db="EMBL/GenBank/DDBJ databases">
        <authorList>
            <person name="Legras J.-L."/>
            <person name="Devillers H."/>
            <person name="Grondin C."/>
        </authorList>
    </citation>
    <scope>NUCLEOTIDE SEQUENCE</scope>
    <source>
        <strain evidence="3">CLIB 1423</strain>
    </source>
</reference>
<proteinExistence type="predicted"/>
<evidence type="ECO:0000313" key="4">
    <source>
        <dbReference type="Proteomes" id="UP000837801"/>
    </source>
</evidence>
<keyword evidence="4" id="KW-1185">Reference proteome</keyword>
<dbReference type="SUPFAM" id="SSF47473">
    <property type="entry name" value="EF-hand"/>
    <property type="match status" value="1"/>
</dbReference>
<feature type="compositionally biased region" description="Low complexity" evidence="1">
    <location>
        <begin position="137"/>
        <end position="162"/>
    </location>
</feature>
<dbReference type="Gene3D" id="1.10.238.10">
    <property type="entry name" value="EF-hand"/>
    <property type="match status" value="1"/>
</dbReference>
<feature type="region of interest" description="Disordered" evidence="1">
    <location>
        <begin position="197"/>
        <end position="231"/>
    </location>
</feature>
<feature type="compositionally biased region" description="Polar residues" evidence="1">
    <location>
        <begin position="32"/>
        <end position="48"/>
    </location>
</feature>
<gene>
    <name evidence="3" type="ORF">CLIB1423_09S00298</name>
</gene>